<protein>
    <submittedName>
        <fullName evidence="2">Uncharacterized protein</fullName>
    </submittedName>
</protein>
<feature type="region of interest" description="Disordered" evidence="1">
    <location>
        <begin position="90"/>
        <end position="112"/>
    </location>
</feature>
<organism evidence="2 3">
    <name type="scientific">Tremella mesenterica</name>
    <name type="common">Jelly fungus</name>
    <dbReference type="NCBI Taxonomy" id="5217"/>
    <lineage>
        <taxon>Eukaryota</taxon>
        <taxon>Fungi</taxon>
        <taxon>Dikarya</taxon>
        <taxon>Basidiomycota</taxon>
        <taxon>Agaricomycotina</taxon>
        <taxon>Tremellomycetes</taxon>
        <taxon>Tremellales</taxon>
        <taxon>Tremellaceae</taxon>
        <taxon>Tremella</taxon>
    </lineage>
</organism>
<dbReference type="AlphaFoldDB" id="A0A4Q1BFR5"/>
<dbReference type="EMBL" id="SDIL01000151">
    <property type="protein sequence ID" value="RXK35223.1"/>
    <property type="molecule type" value="Genomic_DNA"/>
</dbReference>
<dbReference type="InParanoid" id="A0A4Q1BFR5"/>
<dbReference type="Proteomes" id="UP000289152">
    <property type="component" value="Unassembled WGS sequence"/>
</dbReference>
<comment type="caution">
    <text evidence="2">The sequence shown here is derived from an EMBL/GenBank/DDBJ whole genome shotgun (WGS) entry which is preliminary data.</text>
</comment>
<gene>
    <name evidence="2" type="ORF">M231_07526</name>
</gene>
<sequence length="112" mass="12861">MADKQARFQLWFSIIVLDHSLLIHDFHKHPSTKRTINLRASSTTAHIDLLYDGSYHVRVSYLSRPIMSRRAPQLLNALIEADTLRRDSVTVTNVHDGRENPRNPSTVPFDKA</sequence>
<accession>A0A4Q1BFR5</accession>
<evidence type="ECO:0000256" key="1">
    <source>
        <dbReference type="SAM" id="MobiDB-lite"/>
    </source>
</evidence>
<reference evidence="2 3" key="1">
    <citation type="submission" date="2016-06" db="EMBL/GenBank/DDBJ databases">
        <title>Evolution of pathogenesis and genome organization in the Tremellales.</title>
        <authorList>
            <person name="Cuomo C."/>
            <person name="Litvintseva A."/>
            <person name="Heitman J."/>
            <person name="Chen Y."/>
            <person name="Sun S."/>
            <person name="Springer D."/>
            <person name="Dromer F."/>
            <person name="Young S."/>
            <person name="Zeng Q."/>
            <person name="Chapman S."/>
            <person name="Gujja S."/>
            <person name="Saif S."/>
            <person name="Birren B."/>
        </authorList>
    </citation>
    <scope>NUCLEOTIDE SEQUENCE [LARGE SCALE GENOMIC DNA]</scope>
    <source>
        <strain evidence="2 3">ATCC 28783</strain>
    </source>
</reference>
<keyword evidence="3" id="KW-1185">Reference proteome</keyword>
<evidence type="ECO:0000313" key="2">
    <source>
        <dbReference type="EMBL" id="RXK35223.1"/>
    </source>
</evidence>
<evidence type="ECO:0000313" key="3">
    <source>
        <dbReference type="Proteomes" id="UP000289152"/>
    </source>
</evidence>
<proteinExistence type="predicted"/>
<name>A0A4Q1BFR5_TREME</name>